<dbReference type="EMBL" id="CM010636">
    <property type="protein sequence ID" value="RID49148.1"/>
    <property type="molecule type" value="Genomic_DNA"/>
</dbReference>
<feature type="transmembrane region" description="Helical" evidence="1">
    <location>
        <begin position="21"/>
        <end position="41"/>
    </location>
</feature>
<dbReference type="Proteomes" id="UP000264353">
    <property type="component" value="Chromosome A9"/>
</dbReference>
<evidence type="ECO:0000313" key="3">
    <source>
        <dbReference type="Proteomes" id="UP000264353"/>
    </source>
</evidence>
<dbReference type="AlphaFoldDB" id="A0A397Y8H5"/>
<keyword evidence="1" id="KW-0812">Transmembrane</keyword>
<name>A0A397Y8H5_BRACM</name>
<proteinExistence type="predicted"/>
<organism evidence="2 3">
    <name type="scientific">Brassica campestris</name>
    <name type="common">Field mustard</name>
    <dbReference type="NCBI Taxonomy" id="3711"/>
    <lineage>
        <taxon>Eukaryota</taxon>
        <taxon>Viridiplantae</taxon>
        <taxon>Streptophyta</taxon>
        <taxon>Embryophyta</taxon>
        <taxon>Tracheophyta</taxon>
        <taxon>Spermatophyta</taxon>
        <taxon>Magnoliopsida</taxon>
        <taxon>eudicotyledons</taxon>
        <taxon>Gunneridae</taxon>
        <taxon>Pentapetalae</taxon>
        <taxon>rosids</taxon>
        <taxon>malvids</taxon>
        <taxon>Brassicales</taxon>
        <taxon>Brassicaceae</taxon>
        <taxon>Brassiceae</taxon>
        <taxon>Brassica</taxon>
    </lineage>
</organism>
<protein>
    <submittedName>
        <fullName evidence="2">Uncharacterized protein</fullName>
    </submittedName>
</protein>
<evidence type="ECO:0000313" key="2">
    <source>
        <dbReference type="EMBL" id="RID49148.1"/>
    </source>
</evidence>
<evidence type="ECO:0000256" key="1">
    <source>
        <dbReference type="SAM" id="Phobius"/>
    </source>
</evidence>
<sequence length="81" mass="9422">MLGLWRRVLGRRFRFNVCLGLTRMFSLVCPLGLCDIWFLGFGPSIIIIDGKKNIQVEVFMFFYKILTKKLHWIHGLCLGCA</sequence>
<reference evidence="2 3" key="1">
    <citation type="submission" date="2018-06" db="EMBL/GenBank/DDBJ databases">
        <title>WGS assembly of Brassica rapa FPsc.</title>
        <authorList>
            <person name="Bowman J."/>
            <person name="Kohchi T."/>
            <person name="Yamato K."/>
            <person name="Jenkins J."/>
            <person name="Shu S."/>
            <person name="Ishizaki K."/>
            <person name="Yamaoka S."/>
            <person name="Nishihama R."/>
            <person name="Nakamura Y."/>
            <person name="Berger F."/>
            <person name="Adam C."/>
            <person name="Aki S."/>
            <person name="Althoff F."/>
            <person name="Araki T."/>
            <person name="Arteaga-Vazquez M."/>
            <person name="Balasubrmanian S."/>
            <person name="Bauer D."/>
            <person name="Boehm C."/>
            <person name="Briginshaw L."/>
            <person name="Caballero-Perez J."/>
            <person name="Catarino B."/>
            <person name="Chen F."/>
            <person name="Chiyoda S."/>
            <person name="Chovatia M."/>
            <person name="Davies K."/>
            <person name="Delmans M."/>
            <person name="Demura T."/>
            <person name="Dierschke T."/>
            <person name="Dolan L."/>
            <person name="Dorantes-Acosta A."/>
            <person name="Eklund D."/>
            <person name="Florent S."/>
            <person name="Flores-Sandoval E."/>
            <person name="Fujiyama A."/>
            <person name="Fukuzawa H."/>
            <person name="Galik B."/>
            <person name="Grimanelli D."/>
            <person name="Grimwood J."/>
            <person name="Grossniklaus U."/>
            <person name="Hamada T."/>
            <person name="Haseloff J."/>
            <person name="Hetherington A."/>
            <person name="Higo A."/>
            <person name="Hirakawa Y."/>
            <person name="Hundley H."/>
            <person name="Ikeda Y."/>
            <person name="Inoue K."/>
            <person name="Inoue S."/>
            <person name="Ishida S."/>
            <person name="Jia Q."/>
            <person name="Kakita M."/>
            <person name="Kanazawa T."/>
            <person name="Kawai Y."/>
            <person name="Kawashima T."/>
            <person name="Kennedy M."/>
            <person name="Kinose K."/>
            <person name="Kinoshita T."/>
            <person name="Kohara Y."/>
            <person name="Koide E."/>
            <person name="Komatsu K."/>
            <person name="Kopischke S."/>
            <person name="Kubo M."/>
            <person name="Kyozuka J."/>
            <person name="Lagercrantz U."/>
            <person name="Lin S."/>
            <person name="Lindquist E."/>
            <person name="Lipzen A."/>
            <person name="Lu C."/>
            <person name="Luna E."/>
            <person name="Martienssen R."/>
            <person name="Minamino N."/>
            <person name="Mizutani M."/>
            <person name="Mizutani M."/>
            <person name="Mochizuki N."/>
            <person name="Monte I."/>
            <person name="Mosher R."/>
            <person name="Nagasaki H."/>
            <person name="Nakagami H."/>
            <person name="Naramoto S."/>
            <person name="Nishitani K."/>
            <person name="Ohtani M."/>
            <person name="Okamoto T."/>
            <person name="Okumura M."/>
            <person name="Phillips J."/>
            <person name="Pollak B."/>
            <person name="Reinders A."/>
            <person name="Roevekamp M."/>
            <person name="Sano R."/>
            <person name="Sawa S."/>
            <person name="Schmid M."/>
            <person name="Shirakawa M."/>
            <person name="Solano R."/>
            <person name="Spunde A."/>
            <person name="Suetsugu N."/>
            <person name="Sugano S."/>
            <person name="Sugiyama A."/>
            <person name="Sun R."/>
            <person name="Suzuki Y."/>
            <person name="Takenaka M."/>
            <person name="Takezawa D."/>
            <person name="Tomogane H."/>
            <person name="Tsuzuki M."/>
            <person name="Ueda T."/>
            <person name="Umeda M."/>
            <person name="Ward J."/>
            <person name="Watanabe Y."/>
            <person name="Yazaki K."/>
            <person name="Yokoyama R."/>
            <person name="Yoshitake Y."/>
            <person name="Yotsui I."/>
            <person name="Zachgo S."/>
            <person name="Schmutz J."/>
        </authorList>
    </citation>
    <scope>NUCLEOTIDE SEQUENCE [LARGE SCALE GENOMIC DNA]</scope>
    <source>
        <strain evidence="3">cv. B-3</strain>
    </source>
</reference>
<keyword evidence="1" id="KW-1133">Transmembrane helix</keyword>
<gene>
    <name evidence="2" type="ORF">BRARA_I05609</name>
</gene>
<accession>A0A397Y8H5</accession>
<keyword evidence="1" id="KW-0472">Membrane</keyword>